<name>A0A5B8MJM9_9CHLO</name>
<reference evidence="3 4" key="1">
    <citation type="submission" date="2018-07" db="EMBL/GenBank/DDBJ databases">
        <title>The complete nuclear genome of the prasinophyte Chloropicon primus (CCMP1205).</title>
        <authorList>
            <person name="Pombert J.-F."/>
            <person name="Otis C."/>
            <person name="Turmel M."/>
            <person name="Lemieux C."/>
        </authorList>
    </citation>
    <scope>NUCLEOTIDE SEQUENCE [LARGE SCALE GENOMIC DNA]</scope>
    <source>
        <strain evidence="3 4">CCMP1205</strain>
    </source>
</reference>
<evidence type="ECO:0000256" key="2">
    <source>
        <dbReference type="SAM" id="MobiDB-lite"/>
    </source>
</evidence>
<proteinExistence type="predicted"/>
<dbReference type="EMBL" id="CP031037">
    <property type="protein sequence ID" value="QDZ20818.1"/>
    <property type="molecule type" value="Genomic_DNA"/>
</dbReference>
<dbReference type="Proteomes" id="UP000316726">
    <property type="component" value="Chromosome 4"/>
</dbReference>
<evidence type="ECO:0000313" key="4">
    <source>
        <dbReference type="Proteomes" id="UP000316726"/>
    </source>
</evidence>
<sequence>MGVRGGCRTGVVGVEATSTARRRRVGRWTARWTARRSRLVGVGCRSERAETGGAGEGEEVTEVEVSRDVADPEDEEERGYKELVEKMKVAAEGQDCEQVGRLVPEVENALETLLVRARERDAAGAEARASGKAAASEDGEEATDAGKIETLVRQVTELSEAKPPSTATTDVENIKKMRKKVEALQRELVRQELKVVMRDVESNLDQEERELDEFLGLELGLEAQKLNYISVTFLTVGVASLAWALESLVLGEDTSWWWKVPTSLAEARDWIGLVSPPLLLAGLTQLPTVKPVLSNFQLLDEYLEQTFSYDMEYMKVDELTKPSGDAELDGSIPEATLPFPTYLCFDTAIIGSELIVALGFLQGLLLENFGVYGWAKPNELATDLETASMAMGSIVNTLPVSTFSSGPFVVLVVAAMITSIDLQLNEVEKREDELLSELVYNPDAMSNDLLVDGDLKSVVKYLKDVRNVKVDERVRAKEALKQKVVGTTAKEFPERGLWASKRVSELAKKLSNWQTKQKARRKYVWIEAAYWLYLTSEVYLTHSLVPSILTALSIETFSWYRLYKATNNKAANNPDV</sequence>
<dbReference type="AlphaFoldDB" id="A0A5B8MJM9"/>
<organism evidence="3 4">
    <name type="scientific">Chloropicon primus</name>
    <dbReference type="NCBI Taxonomy" id="1764295"/>
    <lineage>
        <taxon>Eukaryota</taxon>
        <taxon>Viridiplantae</taxon>
        <taxon>Chlorophyta</taxon>
        <taxon>Chloropicophyceae</taxon>
        <taxon>Chloropicales</taxon>
        <taxon>Chloropicaceae</taxon>
        <taxon>Chloropicon</taxon>
    </lineage>
</organism>
<keyword evidence="4" id="KW-1185">Reference proteome</keyword>
<accession>A0A5B8MJM9</accession>
<feature type="coiled-coil region" evidence="1">
    <location>
        <begin position="167"/>
        <end position="217"/>
    </location>
</feature>
<evidence type="ECO:0000256" key="1">
    <source>
        <dbReference type="SAM" id="Coils"/>
    </source>
</evidence>
<gene>
    <name evidence="3" type="ORF">A3770_04p33360</name>
</gene>
<evidence type="ECO:0000313" key="3">
    <source>
        <dbReference type="EMBL" id="QDZ20818.1"/>
    </source>
</evidence>
<keyword evidence="1" id="KW-0175">Coiled coil</keyword>
<protein>
    <submittedName>
        <fullName evidence="3">Uncharacterized protein</fullName>
    </submittedName>
</protein>
<feature type="region of interest" description="Disordered" evidence="2">
    <location>
        <begin position="46"/>
        <end position="77"/>
    </location>
</feature>